<dbReference type="EMBL" id="JAANNP010000035">
    <property type="protein sequence ID" value="NHC15524.1"/>
    <property type="molecule type" value="Genomic_DNA"/>
</dbReference>
<protein>
    <submittedName>
        <fullName evidence="3">FAD-binding oxidoreductase</fullName>
    </submittedName>
</protein>
<sequence length="356" mass="38475">MRIVVVGGGFYGCSIAADAARKGASVTLLEARPGLMRASSWFNQARVHGGYHYPRALTTAARSRASYADFVRRYRDCVKDDFLCVYAVARGGLTNARKFRRVMGLIGAPLQEAPGHVRRMLDPGLIEAVWVAEESSFDTDKLRARMEDELDLAGVDVHLGEPVTRVEEHPDGAVVQTVAGSYRADCVFVCTYGESNAALPADVRFGELRCEPCEMALVDLPSELRDIGFTVMDGPFFSLFPFPSVGLHTLSHVRYTPHGAHSSFEAAAAAVKSGLPSRANRMIRDSARYLPALADAVHVESLWGVKVVPARRDNDDARPIVLRKSGGGRVVSMLGSKIDNIGDALSVAGASVGERV</sequence>
<dbReference type="InterPro" id="IPR006076">
    <property type="entry name" value="FAD-dep_OxRdtase"/>
</dbReference>
<evidence type="ECO:0000313" key="3">
    <source>
        <dbReference type="EMBL" id="NHC15524.1"/>
    </source>
</evidence>
<reference evidence="3 4" key="1">
    <citation type="submission" date="2020-03" db="EMBL/GenBank/DDBJ databases">
        <title>Two novel Motilibacter sp.</title>
        <authorList>
            <person name="Liu S."/>
        </authorList>
    </citation>
    <scope>NUCLEOTIDE SEQUENCE [LARGE SCALE GENOMIC DNA]</scope>
    <source>
        <strain evidence="3 4">E257</strain>
    </source>
</reference>
<organism evidence="3 4">
    <name type="scientific">Motilibacter deserti</name>
    <dbReference type="NCBI Taxonomy" id="2714956"/>
    <lineage>
        <taxon>Bacteria</taxon>
        <taxon>Bacillati</taxon>
        <taxon>Actinomycetota</taxon>
        <taxon>Actinomycetes</taxon>
        <taxon>Motilibacterales</taxon>
        <taxon>Motilibacteraceae</taxon>
        <taxon>Motilibacter</taxon>
    </lineage>
</organism>
<dbReference type="SUPFAM" id="SSF51905">
    <property type="entry name" value="FAD/NAD(P)-binding domain"/>
    <property type="match status" value="1"/>
</dbReference>
<dbReference type="Proteomes" id="UP000800981">
    <property type="component" value="Unassembled WGS sequence"/>
</dbReference>
<dbReference type="PANTHER" id="PTHR13847:SF289">
    <property type="entry name" value="GLYCINE OXIDASE"/>
    <property type="match status" value="1"/>
</dbReference>
<dbReference type="PANTHER" id="PTHR13847">
    <property type="entry name" value="SARCOSINE DEHYDROGENASE-RELATED"/>
    <property type="match status" value="1"/>
</dbReference>
<feature type="domain" description="FAD dependent oxidoreductase" evidence="2">
    <location>
        <begin position="2"/>
        <end position="323"/>
    </location>
</feature>
<keyword evidence="1" id="KW-0560">Oxidoreductase</keyword>
<dbReference type="Gene3D" id="3.30.9.10">
    <property type="entry name" value="D-Amino Acid Oxidase, subunit A, domain 2"/>
    <property type="match status" value="1"/>
</dbReference>
<dbReference type="InterPro" id="IPR036188">
    <property type="entry name" value="FAD/NAD-bd_sf"/>
</dbReference>
<comment type="caution">
    <text evidence="3">The sequence shown here is derived from an EMBL/GenBank/DDBJ whole genome shotgun (WGS) entry which is preliminary data.</text>
</comment>
<evidence type="ECO:0000256" key="1">
    <source>
        <dbReference type="ARBA" id="ARBA00023002"/>
    </source>
</evidence>
<gene>
    <name evidence="3" type="ORF">G9H71_17225</name>
</gene>
<evidence type="ECO:0000259" key="2">
    <source>
        <dbReference type="Pfam" id="PF01266"/>
    </source>
</evidence>
<name>A0ABX0H112_9ACTN</name>
<dbReference type="Pfam" id="PF01266">
    <property type="entry name" value="DAO"/>
    <property type="match status" value="1"/>
</dbReference>
<keyword evidence="4" id="KW-1185">Reference proteome</keyword>
<evidence type="ECO:0000313" key="4">
    <source>
        <dbReference type="Proteomes" id="UP000800981"/>
    </source>
</evidence>
<proteinExistence type="predicted"/>
<dbReference type="Gene3D" id="3.50.50.60">
    <property type="entry name" value="FAD/NAD(P)-binding domain"/>
    <property type="match status" value="1"/>
</dbReference>
<accession>A0ABX0H112</accession>
<dbReference type="RefSeq" id="WP_166284006.1">
    <property type="nucleotide sequence ID" value="NZ_JAANNP010000035.1"/>
</dbReference>